<evidence type="ECO:0000313" key="1">
    <source>
        <dbReference type="EMBL" id="GFS26762.1"/>
    </source>
</evidence>
<gene>
    <name evidence="1" type="ORF">ElyMa_001729200</name>
</gene>
<proteinExistence type="predicted"/>
<name>A0AAV4JVH3_9GAST</name>
<dbReference type="Proteomes" id="UP000762676">
    <property type="component" value="Unassembled WGS sequence"/>
</dbReference>
<protein>
    <submittedName>
        <fullName evidence="1">Adenosine deaminase CECR1</fullName>
    </submittedName>
</protein>
<sequence length="71" mass="8112">AALHLHEPAIASMDWLVKNLTYRPNIYMCTDKQGLILINTFQTPPSDPDCPWKLVSTERAKAQSIEEFDHT</sequence>
<dbReference type="Gene3D" id="3.20.20.140">
    <property type="entry name" value="Metal-dependent hydrolases"/>
    <property type="match status" value="1"/>
</dbReference>
<dbReference type="AlphaFoldDB" id="A0AAV4JVH3"/>
<feature type="non-terminal residue" evidence="1">
    <location>
        <position position="1"/>
    </location>
</feature>
<accession>A0AAV4JVH3</accession>
<organism evidence="1 2">
    <name type="scientific">Elysia marginata</name>
    <dbReference type="NCBI Taxonomy" id="1093978"/>
    <lineage>
        <taxon>Eukaryota</taxon>
        <taxon>Metazoa</taxon>
        <taxon>Spiralia</taxon>
        <taxon>Lophotrochozoa</taxon>
        <taxon>Mollusca</taxon>
        <taxon>Gastropoda</taxon>
        <taxon>Heterobranchia</taxon>
        <taxon>Euthyneura</taxon>
        <taxon>Panpulmonata</taxon>
        <taxon>Sacoglossa</taxon>
        <taxon>Placobranchoidea</taxon>
        <taxon>Plakobranchidae</taxon>
        <taxon>Elysia</taxon>
    </lineage>
</organism>
<keyword evidence="2" id="KW-1185">Reference proteome</keyword>
<dbReference type="EMBL" id="BMAT01003498">
    <property type="protein sequence ID" value="GFS26762.1"/>
    <property type="molecule type" value="Genomic_DNA"/>
</dbReference>
<comment type="caution">
    <text evidence="1">The sequence shown here is derived from an EMBL/GenBank/DDBJ whole genome shotgun (WGS) entry which is preliminary data.</text>
</comment>
<reference evidence="1 2" key="1">
    <citation type="journal article" date="2021" name="Elife">
        <title>Chloroplast acquisition without the gene transfer in kleptoplastic sea slugs, Plakobranchus ocellatus.</title>
        <authorList>
            <person name="Maeda T."/>
            <person name="Takahashi S."/>
            <person name="Yoshida T."/>
            <person name="Shimamura S."/>
            <person name="Takaki Y."/>
            <person name="Nagai Y."/>
            <person name="Toyoda A."/>
            <person name="Suzuki Y."/>
            <person name="Arimoto A."/>
            <person name="Ishii H."/>
            <person name="Satoh N."/>
            <person name="Nishiyama T."/>
            <person name="Hasebe M."/>
            <person name="Maruyama T."/>
            <person name="Minagawa J."/>
            <person name="Obokata J."/>
            <person name="Shigenobu S."/>
        </authorList>
    </citation>
    <scope>NUCLEOTIDE SEQUENCE [LARGE SCALE GENOMIC DNA]</scope>
</reference>
<evidence type="ECO:0000313" key="2">
    <source>
        <dbReference type="Proteomes" id="UP000762676"/>
    </source>
</evidence>